<keyword evidence="4 8" id="KW-0812">Transmembrane</keyword>
<dbReference type="InterPro" id="IPR037066">
    <property type="entry name" value="Plug_dom_sf"/>
</dbReference>
<dbReference type="Proteomes" id="UP000281192">
    <property type="component" value="Chromosome"/>
</dbReference>
<evidence type="ECO:0000256" key="4">
    <source>
        <dbReference type="ARBA" id="ARBA00022692"/>
    </source>
</evidence>
<keyword evidence="6 8" id="KW-0472">Membrane</keyword>
<evidence type="ECO:0000313" key="13">
    <source>
        <dbReference type="EMBL" id="AYV47614.1"/>
    </source>
</evidence>
<feature type="domain" description="TonB-dependent receptor plug" evidence="12">
    <location>
        <begin position="54"/>
        <end position="173"/>
    </location>
</feature>
<dbReference type="Gene3D" id="2.170.130.10">
    <property type="entry name" value="TonB-dependent receptor, plug domain"/>
    <property type="match status" value="1"/>
</dbReference>
<dbReference type="KEGG" id="cfh:C1707_15860"/>
<dbReference type="InterPro" id="IPR012910">
    <property type="entry name" value="Plug_dom"/>
</dbReference>
<dbReference type="EMBL" id="CP026100">
    <property type="protein sequence ID" value="AYV47614.1"/>
    <property type="molecule type" value="Genomic_DNA"/>
</dbReference>
<feature type="chain" id="PRO_5044577861" evidence="10">
    <location>
        <begin position="25"/>
        <end position="814"/>
    </location>
</feature>
<dbReference type="OrthoDB" id="7051241at2"/>
<keyword evidence="10" id="KW-0732">Signal</keyword>
<dbReference type="PANTHER" id="PTHR47234:SF3">
    <property type="entry name" value="SECRETIN_TONB SHORT N-TERMINAL DOMAIN-CONTAINING PROTEIN"/>
    <property type="match status" value="1"/>
</dbReference>
<evidence type="ECO:0000313" key="14">
    <source>
        <dbReference type="EMBL" id="PLR14334.1"/>
    </source>
</evidence>
<keyword evidence="16" id="KW-1185">Reference proteome</keyword>
<accession>A0A2N5CSW6</accession>
<name>A0A2N5CSW6_9CAUL</name>
<feature type="signal peptide" evidence="10">
    <location>
        <begin position="1"/>
        <end position="24"/>
    </location>
</feature>
<evidence type="ECO:0000256" key="5">
    <source>
        <dbReference type="ARBA" id="ARBA00023077"/>
    </source>
</evidence>
<dbReference type="GO" id="GO:0009279">
    <property type="term" value="C:cell outer membrane"/>
    <property type="evidence" value="ECO:0007669"/>
    <property type="project" value="UniProtKB-SubCell"/>
</dbReference>
<evidence type="ECO:0000256" key="9">
    <source>
        <dbReference type="RuleBase" id="RU003357"/>
    </source>
</evidence>
<dbReference type="AlphaFoldDB" id="A0A2N5CSW6"/>
<dbReference type="Pfam" id="PF00593">
    <property type="entry name" value="TonB_dep_Rec_b-barrel"/>
    <property type="match status" value="1"/>
</dbReference>
<dbReference type="PANTHER" id="PTHR47234">
    <property type="match status" value="1"/>
</dbReference>
<feature type="domain" description="TonB-dependent receptor-like beta-barrel" evidence="11">
    <location>
        <begin position="303"/>
        <end position="766"/>
    </location>
</feature>
<dbReference type="SUPFAM" id="SSF56935">
    <property type="entry name" value="Porins"/>
    <property type="match status" value="1"/>
</dbReference>
<gene>
    <name evidence="13" type="ORF">C1707_15860</name>
    <name evidence="14" type="ORF">CFHF_13355</name>
</gene>
<keyword evidence="2 8" id="KW-0813">Transport</keyword>
<sequence>MKTQILGASALALTSALWGAAAVAGPAPEPAAPDAASVEGVIVTGTRQSGVRAVDSAAPVQVIGDEALARTGQIDLRLAISNLVPSFTAQAFGGDAANLTLSARLRGVSANQTLVLINGKRRHGTANLAVLAGAYQGSAAADLNFIPTASIARIEVLTDGAAAQYGNDAIAGVINIILKDDDHGGTASATGGAYYESDGETYSLSANAGFAPAPGVHVNVTLENRFHDFSFRGAPDARIIAPAAVAANPSWPSALPGYPYVNRIAGDARYQLTAGTVSAGWKASEALEVYGFGTYGVKKATAYENYRLPNRLPAIYPKGFSPMLETLETDYALTGGIKGQALGGWRYDLSSTYGRDDHEVRVRKSANLQLYADTGAAPTEFHAGDFISSQWTNNLDVSREFEVGWASPLTLALGAEQRNERYEIQAGDAAARYKSGSQSYPGFALTDAGKHKRDSWALYADLAASPVENLKLDFAVRHEDFSDFGSADIAKLTGRYDFSPAFAVRGTVSSGFRAPTLAELYYSATNVSPTTAFVQLPPGSPGARLLGLDGLDPEKSTNLSLGIVAEPLPRVSLTIDAYQIKIEDRIVGSGALYGKIGGSVVNAAITNAITANGNVLDPTVGTTGINLFSNGLDTRTRGVEILATTWTDLGDLGKIDWTLGVNVNQTKVTRIATPPSGLGSAVLYDRAAIAFLEHASPRYKANLTGVYARDRWTVNLTNTLYGPAWAYTNVNGTYFKDRIKTHLITDLELAYAVTDSVKAAIGANNLFDIYPETLNPAGTAASIAAGNPGVALYPSFSPFGINGGYYYARVTYSF</sequence>
<evidence type="ECO:0000256" key="1">
    <source>
        <dbReference type="ARBA" id="ARBA00004571"/>
    </source>
</evidence>
<dbReference type="Proteomes" id="UP000234483">
    <property type="component" value="Unassembled WGS sequence"/>
</dbReference>
<evidence type="ECO:0000313" key="16">
    <source>
        <dbReference type="Proteomes" id="UP000281192"/>
    </source>
</evidence>
<comment type="similarity">
    <text evidence="8 9">Belongs to the TonB-dependent receptor family.</text>
</comment>
<evidence type="ECO:0000256" key="3">
    <source>
        <dbReference type="ARBA" id="ARBA00022452"/>
    </source>
</evidence>
<evidence type="ECO:0000256" key="2">
    <source>
        <dbReference type="ARBA" id="ARBA00022448"/>
    </source>
</evidence>
<evidence type="ECO:0000259" key="12">
    <source>
        <dbReference type="Pfam" id="PF07715"/>
    </source>
</evidence>
<reference evidence="14 15" key="1">
    <citation type="submission" date="2017-12" db="EMBL/GenBank/DDBJ databases">
        <title>The genome sequence of Caulobacter flavus CGMCC1 15093.</title>
        <authorList>
            <person name="Gao J."/>
            <person name="Mao X."/>
            <person name="Sun J."/>
        </authorList>
    </citation>
    <scope>NUCLEOTIDE SEQUENCE [LARGE SCALE GENOMIC DNA]</scope>
    <source>
        <strain evidence="14 15">CGMCC1 15093</strain>
    </source>
</reference>
<dbReference type="InterPro" id="IPR036942">
    <property type="entry name" value="Beta-barrel_TonB_sf"/>
</dbReference>
<dbReference type="CDD" id="cd01347">
    <property type="entry name" value="ligand_gated_channel"/>
    <property type="match status" value="1"/>
</dbReference>
<dbReference type="Gene3D" id="2.40.170.20">
    <property type="entry name" value="TonB-dependent receptor, beta-barrel domain"/>
    <property type="match status" value="1"/>
</dbReference>
<evidence type="ECO:0000256" key="7">
    <source>
        <dbReference type="ARBA" id="ARBA00023237"/>
    </source>
</evidence>
<evidence type="ECO:0000313" key="15">
    <source>
        <dbReference type="Proteomes" id="UP000234483"/>
    </source>
</evidence>
<proteinExistence type="inferred from homology"/>
<reference evidence="13 16" key="2">
    <citation type="submission" date="2018-01" db="EMBL/GenBank/DDBJ databases">
        <title>Complete genome sequence of Caulobacter flavus RHGG3.</title>
        <authorList>
            <person name="Yang E."/>
        </authorList>
    </citation>
    <scope>NUCLEOTIDE SEQUENCE [LARGE SCALE GENOMIC DNA]</scope>
    <source>
        <strain evidence="13 16">RHGG3</strain>
    </source>
</reference>
<dbReference type="EMBL" id="PJRQ01000025">
    <property type="protein sequence ID" value="PLR14334.1"/>
    <property type="molecule type" value="Genomic_DNA"/>
</dbReference>
<dbReference type="PROSITE" id="PS52016">
    <property type="entry name" value="TONB_DEPENDENT_REC_3"/>
    <property type="match status" value="1"/>
</dbReference>
<keyword evidence="5 9" id="KW-0798">TonB box</keyword>
<evidence type="ECO:0000256" key="6">
    <source>
        <dbReference type="ARBA" id="ARBA00023136"/>
    </source>
</evidence>
<dbReference type="InterPro" id="IPR039426">
    <property type="entry name" value="TonB-dep_rcpt-like"/>
</dbReference>
<protein>
    <submittedName>
        <fullName evidence="14">TonB-dependent receptor</fullName>
    </submittedName>
</protein>
<keyword evidence="7 8" id="KW-0998">Cell outer membrane</keyword>
<dbReference type="RefSeq" id="WP_101713498.1">
    <property type="nucleotide sequence ID" value="NZ_CP026100.1"/>
</dbReference>
<comment type="subcellular location">
    <subcellularLocation>
        <location evidence="1 8">Cell outer membrane</location>
        <topology evidence="1 8">Multi-pass membrane protein</topology>
    </subcellularLocation>
</comment>
<evidence type="ECO:0000259" key="11">
    <source>
        <dbReference type="Pfam" id="PF00593"/>
    </source>
</evidence>
<dbReference type="Pfam" id="PF07715">
    <property type="entry name" value="Plug"/>
    <property type="match status" value="1"/>
</dbReference>
<evidence type="ECO:0000256" key="10">
    <source>
        <dbReference type="SAM" id="SignalP"/>
    </source>
</evidence>
<organism evidence="14 15">
    <name type="scientific">Caulobacter flavus</name>
    <dbReference type="NCBI Taxonomy" id="1679497"/>
    <lineage>
        <taxon>Bacteria</taxon>
        <taxon>Pseudomonadati</taxon>
        <taxon>Pseudomonadota</taxon>
        <taxon>Alphaproteobacteria</taxon>
        <taxon>Caulobacterales</taxon>
        <taxon>Caulobacteraceae</taxon>
        <taxon>Caulobacter</taxon>
    </lineage>
</organism>
<keyword evidence="3 8" id="KW-1134">Transmembrane beta strand</keyword>
<keyword evidence="14" id="KW-0675">Receptor</keyword>
<dbReference type="InterPro" id="IPR000531">
    <property type="entry name" value="Beta-barrel_TonB"/>
</dbReference>
<evidence type="ECO:0000256" key="8">
    <source>
        <dbReference type="PROSITE-ProRule" id="PRU01360"/>
    </source>
</evidence>